<proteinExistence type="predicted"/>
<dbReference type="InterPro" id="IPR007788">
    <property type="entry name" value="QCT"/>
</dbReference>
<dbReference type="RefSeq" id="WP_006841124.1">
    <property type="nucleotide sequence ID" value="NZ_GG667196.1"/>
</dbReference>
<protein>
    <submittedName>
        <fullName evidence="2">Glutamine cyclotransferase</fullName>
    </submittedName>
</protein>
<dbReference type="InterPro" id="IPR011044">
    <property type="entry name" value="Quino_amine_DH_bsu"/>
</dbReference>
<organism evidence="2 3">
    <name type="scientific">Corynebacterium lipophiloflavum (strain ATCC 700352 / DSM 44291 / CCUG 37336 / JCM 10383 / DMMZ 1944)</name>
    <dbReference type="NCBI Taxonomy" id="525263"/>
    <lineage>
        <taxon>Bacteria</taxon>
        <taxon>Bacillati</taxon>
        <taxon>Actinomycetota</taxon>
        <taxon>Actinomycetes</taxon>
        <taxon>Mycobacteriales</taxon>
        <taxon>Corynebacteriaceae</taxon>
        <taxon>Corynebacterium</taxon>
    </lineage>
</organism>
<feature type="chain" id="PRO_5039382516" evidence="1">
    <location>
        <begin position="23"/>
        <end position="269"/>
    </location>
</feature>
<dbReference type="InterPro" id="IPR015943">
    <property type="entry name" value="WD40/YVTN_repeat-like_dom_sf"/>
</dbReference>
<dbReference type="HOGENOM" id="CLU_060272_2_1_11"/>
<dbReference type="SUPFAM" id="SSF50969">
    <property type="entry name" value="YVTN repeat-like/Quinoprotein amine dehydrogenase"/>
    <property type="match status" value="1"/>
</dbReference>
<dbReference type="EMBL" id="ACHJ01000034">
    <property type="protein sequence ID" value="EEI17610.1"/>
    <property type="molecule type" value="Genomic_DNA"/>
</dbReference>
<accession>C0XQC2</accession>
<dbReference type="PANTHER" id="PTHR31270">
    <property type="entry name" value="GLUTAMINYL-PEPTIDE CYCLOTRANSFERASE"/>
    <property type="match status" value="1"/>
</dbReference>
<keyword evidence="1" id="KW-0732">Signal</keyword>
<dbReference type="Proteomes" id="UP000006196">
    <property type="component" value="Unassembled WGS sequence"/>
</dbReference>
<name>C0XQC2_CORLD</name>
<evidence type="ECO:0000256" key="1">
    <source>
        <dbReference type="SAM" id="SignalP"/>
    </source>
</evidence>
<keyword evidence="3" id="KW-1185">Reference proteome</keyword>
<dbReference type="PANTHER" id="PTHR31270:SF1">
    <property type="entry name" value="GLUTAMINYL-PEPTIDE CYCLOTRANSFERASE"/>
    <property type="match status" value="1"/>
</dbReference>
<dbReference type="STRING" id="525263.HMPREF0298_0642"/>
<dbReference type="eggNOG" id="COG3823">
    <property type="taxonomic scope" value="Bacteria"/>
</dbReference>
<comment type="caution">
    <text evidence="2">The sequence shown here is derived from an EMBL/GenBank/DDBJ whole genome shotgun (WGS) entry which is preliminary data.</text>
</comment>
<dbReference type="GO" id="GO:0016603">
    <property type="term" value="F:glutaminyl-peptide cyclotransferase activity"/>
    <property type="evidence" value="ECO:0007669"/>
    <property type="project" value="InterPro"/>
</dbReference>
<reference evidence="2" key="1">
    <citation type="submission" date="2009-01" db="EMBL/GenBank/DDBJ databases">
        <authorList>
            <person name="Qin X."/>
            <person name="Bachman B."/>
            <person name="Battles P."/>
            <person name="Bell A."/>
            <person name="Bess C."/>
            <person name="Bickham C."/>
            <person name="Chaboub L."/>
            <person name="Chen D."/>
            <person name="Coyle M."/>
            <person name="Deiros D.R."/>
            <person name="Dinh H."/>
            <person name="Forbes L."/>
            <person name="Fowler G."/>
            <person name="Francisco L."/>
            <person name="Fu Q."/>
            <person name="Gubbala S."/>
            <person name="Hale W."/>
            <person name="Han Y."/>
            <person name="Hemphill L."/>
            <person name="Highlander S.K."/>
            <person name="Hirani K."/>
            <person name="Hogues M."/>
            <person name="Jackson L."/>
            <person name="Jakkamsetti A."/>
            <person name="Javaid M."/>
            <person name="Jiang H."/>
            <person name="Korchina V."/>
            <person name="Kovar C."/>
            <person name="Lara F."/>
            <person name="Lee S."/>
            <person name="Mata R."/>
            <person name="Mathew T."/>
            <person name="Moen C."/>
            <person name="Morales K."/>
            <person name="Munidasa M."/>
            <person name="Nazareth L."/>
            <person name="Ngo R."/>
            <person name="Nguyen L."/>
            <person name="Okwuonu G."/>
            <person name="Ongeri F."/>
            <person name="Patil S."/>
            <person name="Petrosino J."/>
            <person name="Pham C."/>
            <person name="Pham P."/>
            <person name="Pu L.-L."/>
            <person name="Puazo M."/>
            <person name="Raj R."/>
            <person name="Reid J."/>
            <person name="Rouhana J."/>
            <person name="Saada N."/>
            <person name="Shang Y."/>
            <person name="Simmons D."/>
            <person name="Thornton R."/>
            <person name="Warren J."/>
            <person name="Weissenberger G."/>
            <person name="Zhang J."/>
            <person name="Zhang L."/>
            <person name="Zhou C."/>
            <person name="Zhu D."/>
            <person name="Muzny D."/>
            <person name="Worley K."/>
            <person name="Gibbs R."/>
        </authorList>
    </citation>
    <scope>NUCLEOTIDE SEQUENCE [LARGE SCALE GENOMIC DNA]</scope>
    <source>
        <strain evidence="2">DSM 44291</strain>
    </source>
</reference>
<sequence>MPRLSLKAAAPLAALLLTPALVSCSSQELKQPREQGVEKLTAVVEQRYDFDPSSFTQGLEVADDGTLYVGTGQVGSSRIYRTTLDGQVTASRDLDPAFFGEGITRTGDYLWQLTWQDGVALKRDAETLEELGRTTFEGEGWGVCARDGEVILSDGTAQLRRMDPETFAERERFTVSLGGAEVPRLNELECVGDEIYANVFLTTDIVRIDAATGDVTAVIDASSLPNNAAPDPNNVLNGIAHIPGTDEFYLAGKRWPDLYRVSFEPAAVG</sequence>
<feature type="signal peptide" evidence="1">
    <location>
        <begin position="1"/>
        <end position="22"/>
    </location>
</feature>
<evidence type="ECO:0000313" key="2">
    <source>
        <dbReference type="EMBL" id="EEI17610.1"/>
    </source>
</evidence>
<dbReference type="PROSITE" id="PS51257">
    <property type="entry name" value="PROKAR_LIPOPROTEIN"/>
    <property type="match status" value="1"/>
</dbReference>
<dbReference type="Pfam" id="PF05096">
    <property type="entry name" value="Glu_cyclase_2"/>
    <property type="match status" value="1"/>
</dbReference>
<gene>
    <name evidence="2" type="ORF">HMPREF0298_0642</name>
</gene>
<evidence type="ECO:0000313" key="3">
    <source>
        <dbReference type="Proteomes" id="UP000006196"/>
    </source>
</evidence>
<dbReference type="AlphaFoldDB" id="C0XQC2"/>
<dbReference type="OrthoDB" id="9783700at2"/>
<dbReference type="Gene3D" id="2.130.10.10">
    <property type="entry name" value="YVTN repeat-like/Quinoprotein amine dehydrogenase"/>
    <property type="match status" value="1"/>
</dbReference>